<evidence type="ECO:0000313" key="6">
    <source>
        <dbReference type="Proteomes" id="UP000466864"/>
    </source>
</evidence>
<evidence type="ECO:0000256" key="1">
    <source>
        <dbReference type="ARBA" id="ARBA00023122"/>
    </source>
</evidence>
<dbReference type="PROSITE" id="PS51371">
    <property type="entry name" value="CBS"/>
    <property type="match status" value="2"/>
</dbReference>
<dbReference type="CDD" id="cd04584">
    <property type="entry name" value="CBS_pair_AcuB_like"/>
    <property type="match status" value="1"/>
</dbReference>
<dbReference type="InterPro" id="IPR045865">
    <property type="entry name" value="ACT-like_dom_sf"/>
</dbReference>
<evidence type="ECO:0000256" key="2">
    <source>
        <dbReference type="PROSITE-ProRule" id="PRU00703"/>
    </source>
</evidence>
<organism evidence="5 6">
    <name type="scientific">Bilifractor porci</name>
    <dbReference type="NCBI Taxonomy" id="2606636"/>
    <lineage>
        <taxon>Bacteria</taxon>
        <taxon>Bacillati</taxon>
        <taxon>Bacillota</taxon>
        <taxon>Clostridia</taxon>
        <taxon>Lachnospirales</taxon>
        <taxon>Lachnospiraceae</taxon>
        <taxon>Bilifractor</taxon>
    </lineage>
</organism>
<dbReference type="InterPro" id="IPR000644">
    <property type="entry name" value="CBS_dom"/>
</dbReference>
<dbReference type="InterPro" id="IPR046342">
    <property type="entry name" value="CBS_dom_sf"/>
</dbReference>
<accession>A0A7X2TNS1</accession>
<dbReference type="RefSeq" id="WP_154457770.1">
    <property type="nucleotide sequence ID" value="NZ_VUMV01000003.1"/>
</dbReference>
<feature type="domain" description="ACT" evidence="4">
    <location>
        <begin position="144"/>
        <end position="216"/>
    </location>
</feature>
<dbReference type="SMART" id="SM00116">
    <property type="entry name" value="CBS"/>
    <property type="match status" value="2"/>
</dbReference>
<keyword evidence="6" id="KW-1185">Reference proteome</keyword>
<sequence>MFVKDHMTKNPAVIKRDVSLLKATDIMGKGGFHRLPVVDDEGHLIGLVTGGLVKEKSGADRTSLSIYELNYLLTRTTVGDIMIKDVKTIGPDVFLEEASGLMADNDISVLPVVDEDGKVLGIITDRDIYRAFIDLTGYRKPGTRFVVSCEDRPGQFLKVAQLFAQENANLENIAVFHTERGVEIEIKATGEVSVEQMTKVLQGGGFQVTNVLQRNADGTCVRF</sequence>
<dbReference type="Gene3D" id="3.10.580.10">
    <property type="entry name" value="CBS-domain"/>
    <property type="match status" value="1"/>
</dbReference>
<name>A0A7X2TNS1_9FIRM</name>
<dbReference type="Pfam" id="PF01842">
    <property type="entry name" value="ACT"/>
    <property type="match status" value="1"/>
</dbReference>
<dbReference type="InterPro" id="IPR002912">
    <property type="entry name" value="ACT_dom"/>
</dbReference>
<evidence type="ECO:0000259" key="3">
    <source>
        <dbReference type="PROSITE" id="PS51371"/>
    </source>
</evidence>
<dbReference type="InterPro" id="IPR051257">
    <property type="entry name" value="Diverse_CBS-Domain"/>
</dbReference>
<evidence type="ECO:0000259" key="4">
    <source>
        <dbReference type="PROSITE" id="PS51671"/>
    </source>
</evidence>
<dbReference type="PANTHER" id="PTHR43080:SF2">
    <property type="entry name" value="CBS DOMAIN-CONTAINING PROTEIN"/>
    <property type="match status" value="1"/>
</dbReference>
<feature type="domain" description="CBS" evidence="3">
    <location>
        <begin position="7"/>
        <end position="63"/>
    </location>
</feature>
<reference evidence="5 6" key="1">
    <citation type="submission" date="2019-08" db="EMBL/GenBank/DDBJ databases">
        <title>In-depth cultivation of the pig gut microbiome towards novel bacterial diversity and tailored functional studies.</title>
        <authorList>
            <person name="Wylensek D."/>
            <person name="Hitch T.C.A."/>
            <person name="Clavel T."/>
        </authorList>
    </citation>
    <scope>NUCLEOTIDE SEQUENCE [LARGE SCALE GENOMIC DNA]</scope>
    <source>
        <strain evidence="5 6">Oil+RF-744-WCA-WT-13</strain>
    </source>
</reference>
<proteinExistence type="predicted"/>
<evidence type="ECO:0000313" key="5">
    <source>
        <dbReference type="EMBL" id="MST81865.1"/>
    </source>
</evidence>
<dbReference type="Pfam" id="PF00571">
    <property type="entry name" value="CBS"/>
    <property type="match status" value="2"/>
</dbReference>
<dbReference type="PROSITE" id="PS51671">
    <property type="entry name" value="ACT"/>
    <property type="match status" value="1"/>
</dbReference>
<dbReference type="SUPFAM" id="SSF55021">
    <property type="entry name" value="ACT-like"/>
    <property type="match status" value="1"/>
</dbReference>
<gene>
    <name evidence="5" type="ORF">FYJ60_06000</name>
</gene>
<dbReference type="EMBL" id="VUMV01000003">
    <property type="protein sequence ID" value="MST81865.1"/>
    <property type="molecule type" value="Genomic_DNA"/>
</dbReference>
<keyword evidence="1 2" id="KW-0129">CBS domain</keyword>
<dbReference type="SUPFAM" id="SSF54631">
    <property type="entry name" value="CBS-domain pair"/>
    <property type="match status" value="1"/>
</dbReference>
<dbReference type="AlphaFoldDB" id="A0A7X2TNS1"/>
<comment type="caution">
    <text evidence="5">The sequence shown here is derived from an EMBL/GenBank/DDBJ whole genome shotgun (WGS) entry which is preliminary data.</text>
</comment>
<dbReference type="PANTHER" id="PTHR43080">
    <property type="entry name" value="CBS DOMAIN-CONTAINING PROTEIN CBSX3, MITOCHONDRIAL"/>
    <property type="match status" value="1"/>
</dbReference>
<dbReference type="Gene3D" id="3.30.70.260">
    <property type="match status" value="1"/>
</dbReference>
<protein>
    <submittedName>
        <fullName evidence="5">CBS domain-containing protein</fullName>
    </submittedName>
</protein>
<dbReference type="Proteomes" id="UP000466864">
    <property type="component" value="Unassembled WGS sequence"/>
</dbReference>
<feature type="domain" description="CBS" evidence="3">
    <location>
        <begin position="82"/>
        <end position="141"/>
    </location>
</feature>